<evidence type="ECO:0000313" key="2">
    <source>
        <dbReference type="EMBL" id="MCB2410356.1"/>
    </source>
</evidence>
<evidence type="ECO:0000259" key="1">
    <source>
        <dbReference type="Pfam" id="PF07484"/>
    </source>
</evidence>
<dbReference type="Proteomes" id="UP001165296">
    <property type="component" value="Unassembled WGS sequence"/>
</dbReference>
<dbReference type="SUPFAM" id="SSF88874">
    <property type="entry name" value="Receptor-binding domain of short tail fibre protein gp12"/>
    <property type="match status" value="1"/>
</dbReference>
<dbReference type="Pfam" id="PF07484">
    <property type="entry name" value="Collar"/>
    <property type="match status" value="1"/>
</dbReference>
<dbReference type="InterPro" id="IPR011083">
    <property type="entry name" value="Phage_tail_collar_dom"/>
</dbReference>
<organism evidence="2 3">
    <name type="scientific">Hymenobacter lucidus</name>
    <dbReference type="NCBI Taxonomy" id="2880930"/>
    <lineage>
        <taxon>Bacteria</taxon>
        <taxon>Pseudomonadati</taxon>
        <taxon>Bacteroidota</taxon>
        <taxon>Cytophagia</taxon>
        <taxon>Cytophagales</taxon>
        <taxon>Hymenobacteraceae</taxon>
        <taxon>Hymenobacter</taxon>
    </lineage>
</organism>
<proteinExistence type="predicted"/>
<dbReference type="Gene3D" id="3.90.1340.10">
    <property type="entry name" value="Phage tail collar domain"/>
    <property type="match status" value="1"/>
</dbReference>
<dbReference type="RefSeq" id="WP_226179051.1">
    <property type="nucleotide sequence ID" value="NZ_JAJADR010000007.1"/>
</dbReference>
<keyword evidence="3" id="KW-1185">Reference proteome</keyword>
<dbReference type="EMBL" id="JAJADR010000007">
    <property type="protein sequence ID" value="MCB2410356.1"/>
    <property type="molecule type" value="Genomic_DNA"/>
</dbReference>
<accession>A0ABS8AX29</accession>
<evidence type="ECO:0000313" key="3">
    <source>
        <dbReference type="Proteomes" id="UP001165296"/>
    </source>
</evidence>
<protein>
    <submittedName>
        <fullName evidence="2">Tail fiber protein</fullName>
    </submittedName>
</protein>
<feature type="domain" description="Phage tail collar" evidence="1">
    <location>
        <begin position="60"/>
        <end position="116"/>
    </location>
</feature>
<dbReference type="PROSITE" id="PS51318">
    <property type="entry name" value="TAT"/>
    <property type="match status" value="1"/>
</dbReference>
<comment type="caution">
    <text evidence="2">The sequence shown here is derived from an EMBL/GenBank/DDBJ whole genome shotgun (WGS) entry which is preliminary data.</text>
</comment>
<name>A0ABS8AX29_9BACT</name>
<gene>
    <name evidence="2" type="ORF">LGH74_20355</name>
</gene>
<dbReference type="InterPro" id="IPR006311">
    <property type="entry name" value="TAT_signal"/>
</dbReference>
<reference evidence="2" key="1">
    <citation type="submission" date="2021-10" db="EMBL/GenBank/DDBJ databases">
        <authorList>
            <person name="Dean J.D."/>
            <person name="Kim M.K."/>
            <person name="Newey C.N."/>
            <person name="Stoker T.S."/>
            <person name="Thompson D.W."/>
            <person name="Grose J.H."/>
        </authorList>
    </citation>
    <scope>NUCLEOTIDE SEQUENCE</scope>
    <source>
        <strain evidence="2">BT178</strain>
    </source>
</reference>
<sequence>MSTSSPSPASPAQPGRRSLLKRLSGALAGSFLASPLQALLGHTPTATASPLTGGENAYLGEIIMVPFNFAPRNYALCDGQIIAINQNTALFALIGIQFGGDGRTTFALPNLNGRVVVGAGQGPGLSNYSVGQSGGTDTVPLQINELPAHQHTMALSYSPEPGTTSSPQNAYLASNGSGQAQYAASGTGFTPGAVTAPGAAHNNQQPYLNMVYCICLAGIFPQRP</sequence>
<dbReference type="InterPro" id="IPR037053">
    <property type="entry name" value="Phage_tail_collar_dom_sf"/>
</dbReference>